<proteinExistence type="predicted"/>
<feature type="non-terminal residue" evidence="2">
    <location>
        <position position="183"/>
    </location>
</feature>
<comment type="caution">
    <text evidence="2">The sequence shown here is derived from an EMBL/GenBank/DDBJ whole genome shotgun (WGS) entry which is preliminary data.</text>
</comment>
<evidence type="ECO:0000313" key="2">
    <source>
        <dbReference type="EMBL" id="KAF2445997.1"/>
    </source>
</evidence>
<accession>A0A9P4PL32</accession>
<feature type="chain" id="PRO_5040340385" description="Hydrophobin" evidence="1">
    <location>
        <begin position="17"/>
        <end position="183"/>
    </location>
</feature>
<evidence type="ECO:0000313" key="3">
    <source>
        <dbReference type="Proteomes" id="UP000799764"/>
    </source>
</evidence>
<protein>
    <recommendedName>
        <fullName evidence="4">Hydrophobin</fullName>
    </recommendedName>
</protein>
<keyword evidence="3" id="KW-1185">Reference proteome</keyword>
<evidence type="ECO:0008006" key="4">
    <source>
        <dbReference type="Google" id="ProtNLM"/>
    </source>
</evidence>
<feature type="signal peptide" evidence="1">
    <location>
        <begin position="1"/>
        <end position="16"/>
    </location>
</feature>
<keyword evidence="1" id="KW-0732">Signal</keyword>
<dbReference type="AlphaFoldDB" id="A0A9P4PL32"/>
<evidence type="ECO:0000256" key="1">
    <source>
        <dbReference type="SAM" id="SignalP"/>
    </source>
</evidence>
<organism evidence="2 3">
    <name type="scientific">Karstenula rhodostoma CBS 690.94</name>
    <dbReference type="NCBI Taxonomy" id="1392251"/>
    <lineage>
        <taxon>Eukaryota</taxon>
        <taxon>Fungi</taxon>
        <taxon>Dikarya</taxon>
        <taxon>Ascomycota</taxon>
        <taxon>Pezizomycotina</taxon>
        <taxon>Dothideomycetes</taxon>
        <taxon>Pleosporomycetidae</taxon>
        <taxon>Pleosporales</taxon>
        <taxon>Massarineae</taxon>
        <taxon>Didymosphaeriaceae</taxon>
        <taxon>Karstenula</taxon>
    </lineage>
</organism>
<gene>
    <name evidence="2" type="ORF">P171DRAFT_332175</name>
</gene>
<name>A0A9P4PL32_9PLEO</name>
<dbReference type="EMBL" id="MU001499">
    <property type="protein sequence ID" value="KAF2445997.1"/>
    <property type="molecule type" value="Genomic_DNA"/>
</dbReference>
<sequence length="183" mass="19282">MSLRIISLAFIASALATPLEKVGRDACNLCSPEGATGSNPPSIGPDLSSLYTDVLASVKDIHFKARSADLVEARDDAFCCAETLDCVNVQNLNIPMCYDKFTTNFAFEDRSYGSLTTGDYTQSGSEANLLTGQYSKEGTEGNIYSEDPAAKPNTATLSVPPQWTEPGVGSAIPLTAIVGSVSV</sequence>
<reference evidence="2" key="1">
    <citation type="journal article" date="2020" name="Stud. Mycol.">
        <title>101 Dothideomycetes genomes: a test case for predicting lifestyles and emergence of pathogens.</title>
        <authorList>
            <person name="Haridas S."/>
            <person name="Albert R."/>
            <person name="Binder M."/>
            <person name="Bloem J."/>
            <person name="Labutti K."/>
            <person name="Salamov A."/>
            <person name="Andreopoulos B."/>
            <person name="Baker S."/>
            <person name="Barry K."/>
            <person name="Bills G."/>
            <person name="Bluhm B."/>
            <person name="Cannon C."/>
            <person name="Castanera R."/>
            <person name="Culley D."/>
            <person name="Daum C."/>
            <person name="Ezra D."/>
            <person name="Gonzalez J."/>
            <person name="Henrissat B."/>
            <person name="Kuo A."/>
            <person name="Liang C."/>
            <person name="Lipzen A."/>
            <person name="Lutzoni F."/>
            <person name="Magnuson J."/>
            <person name="Mondo S."/>
            <person name="Nolan M."/>
            <person name="Ohm R."/>
            <person name="Pangilinan J."/>
            <person name="Park H.-J."/>
            <person name="Ramirez L."/>
            <person name="Alfaro M."/>
            <person name="Sun H."/>
            <person name="Tritt A."/>
            <person name="Yoshinaga Y."/>
            <person name="Zwiers L.-H."/>
            <person name="Turgeon B."/>
            <person name="Goodwin S."/>
            <person name="Spatafora J."/>
            <person name="Crous P."/>
            <person name="Grigoriev I."/>
        </authorList>
    </citation>
    <scope>NUCLEOTIDE SEQUENCE</scope>
    <source>
        <strain evidence="2">CBS 690.94</strain>
    </source>
</reference>
<dbReference type="Proteomes" id="UP000799764">
    <property type="component" value="Unassembled WGS sequence"/>
</dbReference>
<dbReference type="OrthoDB" id="3438781at2759"/>